<dbReference type="OrthoDB" id="8117402at2759"/>
<keyword evidence="2" id="KW-1185">Reference proteome</keyword>
<organism evidence="1 2">
    <name type="scientific">Araneus ventricosus</name>
    <name type="common">Orbweaver spider</name>
    <name type="synonym">Epeira ventricosa</name>
    <dbReference type="NCBI Taxonomy" id="182803"/>
    <lineage>
        <taxon>Eukaryota</taxon>
        <taxon>Metazoa</taxon>
        <taxon>Ecdysozoa</taxon>
        <taxon>Arthropoda</taxon>
        <taxon>Chelicerata</taxon>
        <taxon>Arachnida</taxon>
        <taxon>Araneae</taxon>
        <taxon>Araneomorphae</taxon>
        <taxon>Entelegynae</taxon>
        <taxon>Araneoidea</taxon>
        <taxon>Araneidae</taxon>
        <taxon>Araneus</taxon>
    </lineage>
</organism>
<gene>
    <name evidence="1" type="ORF">AVEN_36746_1</name>
</gene>
<evidence type="ECO:0000313" key="2">
    <source>
        <dbReference type="Proteomes" id="UP000499080"/>
    </source>
</evidence>
<protein>
    <recommendedName>
        <fullName evidence="3">DUF4817 domain-containing protein</fullName>
    </recommendedName>
</protein>
<dbReference type="Proteomes" id="UP000499080">
    <property type="component" value="Unassembled WGS sequence"/>
</dbReference>
<evidence type="ECO:0000313" key="1">
    <source>
        <dbReference type="EMBL" id="GBN70519.1"/>
    </source>
</evidence>
<comment type="caution">
    <text evidence="1">The sequence shown here is derived from an EMBL/GenBank/DDBJ whole genome shotgun (WGS) entry which is preliminary data.</text>
</comment>
<dbReference type="EMBL" id="BGPR01015764">
    <property type="protein sequence ID" value="GBN70519.1"/>
    <property type="molecule type" value="Genomic_DNA"/>
</dbReference>
<evidence type="ECO:0008006" key="3">
    <source>
        <dbReference type="Google" id="ProtNLM"/>
    </source>
</evidence>
<dbReference type="AlphaFoldDB" id="A0A4Y2R5K7"/>
<sequence length="190" mass="21293">MTLTKKERIDNVLLAGSGTTRHLARTFNSMHRIQITHDFVTKLIKKFKRTGVADASRSGRPKAATDEGTSTQVLAAMARSPRKQMGTRQSNITLNLGSNNWHPYMLQMIVWVLQYLTEKDPDCRVEFCGRTRNIRENVPDQTWLELLSMCVLSCAHSTRSVTVMVSGTGAQGGVLPMCVDIEGRYVEHVL</sequence>
<name>A0A4Y2R5K7_ARAVE</name>
<proteinExistence type="predicted"/>
<reference evidence="1 2" key="1">
    <citation type="journal article" date="2019" name="Sci. Rep.">
        <title>Orb-weaving spider Araneus ventricosus genome elucidates the spidroin gene catalogue.</title>
        <authorList>
            <person name="Kono N."/>
            <person name="Nakamura H."/>
            <person name="Ohtoshi R."/>
            <person name="Moran D.A.P."/>
            <person name="Shinohara A."/>
            <person name="Yoshida Y."/>
            <person name="Fujiwara M."/>
            <person name="Mori M."/>
            <person name="Tomita M."/>
            <person name="Arakawa K."/>
        </authorList>
    </citation>
    <scope>NUCLEOTIDE SEQUENCE [LARGE SCALE GENOMIC DNA]</scope>
</reference>
<accession>A0A4Y2R5K7</accession>